<protein>
    <submittedName>
        <fullName evidence="2">Uncharacterized protein</fullName>
    </submittedName>
</protein>
<evidence type="ECO:0000313" key="3">
    <source>
        <dbReference type="Proteomes" id="UP001497516"/>
    </source>
</evidence>
<sequence>MAGEPQGTPQDTQERAGVDTTPLKSTTSQRLYDTTNEPDAITRFRETQNLDAVLIEEEDLSPKEMRLRMEQQNKVITNIHAQMGQMMDLMTA</sequence>
<evidence type="ECO:0000313" key="2">
    <source>
        <dbReference type="EMBL" id="CAL1380623.1"/>
    </source>
</evidence>
<name>A0AAV2E4E7_9ROSI</name>
<proteinExistence type="predicted"/>
<organism evidence="2 3">
    <name type="scientific">Linum trigynum</name>
    <dbReference type="NCBI Taxonomy" id="586398"/>
    <lineage>
        <taxon>Eukaryota</taxon>
        <taxon>Viridiplantae</taxon>
        <taxon>Streptophyta</taxon>
        <taxon>Embryophyta</taxon>
        <taxon>Tracheophyta</taxon>
        <taxon>Spermatophyta</taxon>
        <taxon>Magnoliopsida</taxon>
        <taxon>eudicotyledons</taxon>
        <taxon>Gunneridae</taxon>
        <taxon>Pentapetalae</taxon>
        <taxon>rosids</taxon>
        <taxon>fabids</taxon>
        <taxon>Malpighiales</taxon>
        <taxon>Linaceae</taxon>
        <taxon>Linum</taxon>
    </lineage>
</organism>
<keyword evidence="3" id="KW-1185">Reference proteome</keyword>
<dbReference type="Proteomes" id="UP001497516">
    <property type="component" value="Chromosome 4"/>
</dbReference>
<feature type="compositionally biased region" description="Polar residues" evidence="1">
    <location>
        <begin position="22"/>
        <end position="37"/>
    </location>
</feature>
<gene>
    <name evidence="2" type="ORF">LTRI10_LOCUS22054</name>
</gene>
<reference evidence="2 3" key="1">
    <citation type="submission" date="2024-04" db="EMBL/GenBank/DDBJ databases">
        <authorList>
            <person name="Fracassetti M."/>
        </authorList>
    </citation>
    <scope>NUCLEOTIDE SEQUENCE [LARGE SCALE GENOMIC DNA]</scope>
</reference>
<feature type="region of interest" description="Disordered" evidence="1">
    <location>
        <begin position="1"/>
        <end position="43"/>
    </location>
</feature>
<dbReference type="EMBL" id="OZ034817">
    <property type="protein sequence ID" value="CAL1380623.1"/>
    <property type="molecule type" value="Genomic_DNA"/>
</dbReference>
<evidence type="ECO:0000256" key="1">
    <source>
        <dbReference type="SAM" id="MobiDB-lite"/>
    </source>
</evidence>
<accession>A0AAV2E4E7</accession>
<dbReference type="AlphaFoldDB" id="A0AAV2E4E7"/>